<dbReference type="InterPro" id="IPR012338">
    <property type="entry name" value="Beta-lactam/transpept-like"/>
</dbReference>
<evidence type="ECO:0000256" key="2">
    <source>
        <dbReference type="ARBA" id="ARBA00022801"/>
    </source>
</evidence>
<organism evidence="3 4">
    <name type="scientific">Psychromicrobium lacuslunae</name>
    <dbReference type="NCBI Taxonomy" id="1618207"/>
    <lineage>
        <taxon>Bacteria</taxon>
        <taxon>Bacillati</taxon>
        <taxon>Actinomycetota</taxon>
        <taxon>Actinomycetes</taxon>
        <taxon>Micrococcales</taxon>
        <taxon>Micrococcaceae</taxon>
        <taxon>Psychromicrobium</taxon>
    </lineage>
</organism>
<dbReference type="KEGG" id="ari:UM93_14165"/>
<sequence>MEKHRMSRTARLSRAVLLTLVLAALAIPVGINTVPAFVVPPDAQAEQSPPAAQRPPQKLSPLGVISNLSKDAPLPTTSQLAVLLDASLGAPIGSMTGQVVDGISGQTLYDRQSERPVIPGSNLKLLTALSVLKNIDSTKRFSTRVLAGAEPNQIVLQAGGDVLLGSGASTPEEINGHAGLQTLAQLTAKALGKVSTPVSVIIDDSLFSGPALSPEWQPEDVAAGEIAPIYPIALNSAQPESKASAGRPQDAALAAGQAFVAALAKQGVAVSSEVDRPQAGQSTNKGAELAKVESATIAEQVNYMLANSDNYLAEVLARLAAVQQGKAGDFTEATALTTATIGALGIATDGLVLADSSGLAIRDRVSAAQLTQAVRAMTSSDNPVLHAALGGLPIGGLTGTLSQRFNDPATADGAGLVRAKTGTLNTVLTLSGYVVDRDGRLLVFSFMANDLSNGPASVRPILDKSAAILAGCGCR</sequence>
<comment type="similarity">
    <text evidence="1">Belongs to the peptidase S13 family.</text>
</comment>
<gene>
    <name evidence="3" type="ORF">UM93_14165</name>
</gene>
<evidence type="ECO:0000313" key="4">
    <source>
        <dbReference type="Proteomes" id="UP000061839"/>
    </source>
</evidence>
<dbReference type="GO" id="GO:0006508">
    <property type="term" value="P:proteolysis"/>
    <property type="evidence" value="ECO:0007669"/>
    <property type="project" value="InterPro"/>
</dbReference>
<proteinExistence type="inferred from homology"/>
<dbReference type="PATRIC" id="fig|1618207.4.peg.2878"/>
<dbReference type="GO" id="GO:0000270">
    <property type="term" value="P:peptidoglycan metabolic process"/>
    <property type="evidence" value="ECO:0007669"/>
    <property type="project" value="TreeGrafter"/>
</dbReference>
<dbReference type="Proteomes" id="UP000061839">
    <property type="component" value="Chromosome"/>
</dbReference>
<dbReference type="EMBL" id="CP011005">
    <property type="protein sequence ID" value="AJT42350.1"/>
    <property type="molecule type" value="Genomic_DNA"/>
</dbReference>
<dbReference type="AlphaFoldDB" id="A0A0D4C1R1"/>
<dbReference type="InterPro" id="IPR000667">
    <property type="entry name" value="Peptidase_S13"/>
</dbReference>
<dbReference type="STRING" id="1618207.UM93_14165"/>
<dbReference type="GO" id="GO:0004185">
    <property type="term" value="F:serine-type carboxypeptidase activity"/>
    <property type="evidence" value="ECO:0007669"/>
    <property type="project" value="InterPro"/>
</dbReference>
<dbReference type="PRINTS" id="PR00922">
    <property type="entry name" value="DADACBPTASE3"/>
</dbReference>
<evidence type="ECO:0008006" key="5">
    <source>
        <dbReference type="Google" id="ProtNLM"/>
    </source>
</evidence>
<dbReference type="PANTHER" id="PTHR30023">
    <property type="entry name" value="D-ALANYL-D-ALANINE CARBOXYPEPTIDASE"/>
    <property type="match status" value="1"/>
</dbReference>
<dbReference type="SUPFAM" id="SSF56601">
    <property type="entry name" value="beta-lactamase/transpeptidase-like"/>
    <property type="match status" value="1"/>
</dbReference>
<reference evidence="3 4" key="1">
    <citation type="journal article" date="2015" name="Genome Announc.">
        <title>Complete Genome Sequencing of Protease-Producing Novel Arthrobacter sp. Strain IHBB 11108 Using PacBio Single-Molecule Real-Time Sequencing Technology.</title>
        <authorList>
            <person name="Kiran S."/>
            <person name="Swarnkar M.K."/>
            <person name="Pal M."/>
            <person name="Thakur R."/>
            <person name="Tewari R."/>
            <person name="Singh A.K."/>
            <person name="Gulati A."/>
        </authorList>
    </citation>
    <scope>NUCLEOTIDE SEQUENCE [LARGE SCALE GENOMIC DNA]</scope>
    <source>
        <strain evidence="3 4">IHBB 11108</strain>
    </source>
</reference>
<dbReference type="HOGENOM" id="CLU_017692_0_2_11"/>
<dbReference type="Gene3D" id="3.40.710.10">
    <property type="entry name" value="DD-peptidase/beta-lactamase superfamily"/>
    <property type="match status" value="2"/>
</dbReference>
<dbReference type="PANTHER" id="PTHR30023:SF0">
    <property type="entry name" value="PENICILLIN-SENSITIVE CARBOXYPEPTIDASE A"/>
    <property type="match status" value="1"/>
</dbReference>
<accession>A0A0D4C1R1</accession>
<evidence type="ECO:0000256" key="1">
    <source>
        <dbReference type="ARBA" id="ARBA00006096"/>
    </source>
</evidence>
<keyword evidence="2" id="KW-0378">Hydrolase</keyword>
<evidence type="ECO:0000313" key="3">
    <source>
        <dbReference type="EMBL" id="AJT42350.1"/>
    </source>
</evidence>
<protein>
    <recommendedName>
        <fullName evidence="5">D-alanyl-D-alanine carboxypeptidase</fullName>
    </recommendedName>
</protein>
<dbReference type="NCBIfam" id="TIGR00666">
    <property type="entry name" value="PBP4"/>
    <property type="match status" value="1"/>
</dbReference>
<keyword evidence="4" id="KW-1185">Reference proteome</keyword>
<dbReference type="Pfam" id="PF02113">
    <property type="entry name" value="Peptidase_S13"/>
    <property type="match status" value="2"/>
</dbReference>
<name>A0A0D4C1R1_9MICC</name>